<dbReference type="Gene3D" id="3.40.630.30">
    <property type="match status" value="1"/>
</dbReference>
<dbReference type="Proteomes" id="UP000789342">
    <property type="component" value="Unassembled WGS sequence"/>
</dbReference>
<evidence type="ECO:0000313" key="6">
    <source>
        <dbReference type="Proteomes" id="UP000789342"/>
    </source>
</evidence>
<evidence type="ECO:0000256" key="1">
    <source>
        <dbReference type="ARBA" id="ARBA00022679"/>
    </source>
</evidence>
<dbReference type="PANTHER" id="PTHR43792">
    <property type="entry name" value="GNAT FAMILY, PUTATIVE (AFU_ORTHOLOGUE AFUA_3G00765)-RELATED-RELATED"/>
    <property type="match status" value="1"/>
</dbReference>
<dbReference type="Pfam" id="PF13302">
    <property type="entry name" value="Acetyltransf_3"/>
    <property type="match status" value="1"/>
</dbReference>
<keyword evidence="2" id="KW-0012">Acyltransferase</keyword>
<proteinExistence type="inferred from homology"/>
<dbReference type="OrthoDB" id="630895at2759"/>
<dbReference type="AlphaFoldDB" id="A0A9N9G3R6"/>
<dbReference type="EMBL" id="CAJVPV010004531">
    <property type="protein sequence ID" value="CAG8575163.1"/>
    <property type="molecule type" value="Genomic_DNA"/>
</dbReference>
<dbReference type="PANTHER" id="PTHR43792:SF8">
    <property type="entry name" value="[RIBOSOMAL PROTEIN US5]-ALANINE N-ACETYLTRANSFERASE"/>
    <property type="match status" value="1"/>
</dbReference>
<evidence type="ECO:0000259" key="4">
    <source>
        <dbReference type="PROSITE" id="PS51186"/>
    </source>
</evidence>
<comment type="similarity">
    <text evidence="3">Belongs to the acetyltransferase family. RimJ subfamily.</text>
</comment>
<keyword evidence="1" id="KW-0808">Transferase</keyword>
<evidence type="ECO:0000256" key="2">
    <source>
        <dbReference type="ARBA" id="ARBA00023315"/>
    </source>
</evidence>
<keyword evidence="6" id="KW-1185">Reference proteome</keyword>
<accession>A0A9N9G3R6</accession>
<dbReference type="InterPro" id="IPR051531">
    <property type="entry name" value="N-acetyltransferase"/>
</dbReference>
<organism evidence="5 6">
    <name type="scientific">Acaulospora morrowiae</name>
    <dbReference type="NCBI Taxonomy" id="94023"/>
    <lineage>
        <taxon>Eukaryota</taxon>
        <taxon>Fungi</taxon>
        <taxon>Fungi incertae sedis</taxon>
        <taxon>Mucoromycota</taxon>
        <taxon>Glomeromycotina</taxon>
        <taxon>Glomeromycetes</taxon>
        <taxon>Diversisporales</taxon>
        <taxon>Acaulosporaceae</taxon>
        <taxon>Acaulospora</taxon>
    </lineage>
</organism>
<feature type="domain" description="N-acetyltransferase" evidence="4">
    <location>
        <begin position="27"/>
        <end position="215"/>
    </location>
</feature>
<comment type="caution">
    <text evidence="5">The sequence shown here is derived from an EMBL/GenBank/DDBJ whole genome shotgun (WGS) entry which is preliminary data.</text>
</comment>
<reference evidence="5" key="1">
    <citation type="submission" date="2021-06" db="EMBL/GenBank/DDBJ databases">
        <authorList>
            <person name="Kallberg Y."/>
            <person name="Tangrot J."/>
            <person name="Rosling A."/>
        </authorList>
    </citation>
    <scope>NUCLEOTIDE SEQUENCE</scope>
    <source>
        <strain evidence="5">CL551</strain>
    </source>
</reference>
<evidence type="ECO:0000313" key="5">
    <source>
        <dbReference type="EMBL" id="CAG8575163.1"/>
    </source>
</evidence>
<dbReference type="InterPro" id="IPR016181">
    <property type="entry name" value="Acyl_CoA_acyltransferase"/>
</dbReference>
<evidence type="ECO:0000256" key="3">
    <source>
        <dbReference type="ARBA" id="ARBA00038502"/>
    </source>
</evidence>
<protein>
    <submittedName>
        <fullName evidence="5">14346_t:CDS:1</fullName>
    </submittedName>
</protein>
<sequence>MTFFSSSIKFAGPFDLPLSNVDPNNRFHLSSIEQGDIPRIYSILGPENPLSTDIHEWTRSIPNPYTISDAEFFVSKCHLSYSKNLTCTTWAIRNTRKEFIGCIGLNSLDEEPYNYTTNGPLESGFPPKKNSYEIGYYISHFYRNLGISSSAVKLVCEEIAFKGMGLHEVYGFIFTGNDKSARVLVKAGFKLEATFKDGVEKNGEKKDLVCYVNRPNF</sequence>
<gene>
    <name evidence="5" type="ORF">AMORRO_LOCUS6659</name>
</gene>
<dbReference type="PROSITE" id="PS51186">
    <property type="entry name" value="GNAT"/>
    <property type="match status" value="1"/>
</dbReference>
<dbReference type="GO" id="GO:0016747">
    <property type="term" value="F:acyltransferase activity, transferring groups other than amino-acyl groups"/>
    <property type="evidence" value="ECO:0007669"/>
    <property type="project" value="InterPro"/>
</dbReference>
<dbReference type="SUPFAM" id="SSF55729">
    <property type="entry name" value="Acyl-CoA N-acyltransferases (Nat)"/>
    <property type="match status" value="1"/>
</dbReference>
<name>A0A9N9G3R6_9GLOM</name>
<dbReference type="InterPro" id="IPR000182">
    <property type="entry name" value="GNAT_dom"/>
</dbReference>